<evidence type="ECO:0000313" key="2">
    <source>
        <dbReference type="Proteomes" id="UP000828390"/>
    </source>
</evidence>
<protein>
    <submittedName>
        <fullName evidence="1">Uncharacterized protein</fullName>
    </submittedName>
</protein>
<organism evidence="1 2">
    <name type="scientific">Dreissena polymorpha</name>
    <name type="common">Zebra mussel</name>
    <name type="synonym">Mytilus polymorpha</name>
    <dbReference type="NCBI Taxonomy" id="45954"/>
    <lineage>
        <taxon>Eukaryota</taxon>
        <taxon>Metazoa</taxon>
        <taxon>Spiralia</taxon>
        <taxon>Lophotrochozoa</taxon>
        <taxon>Mollusca</taxon>
        <taxon>Bivalvia</taxon>
        <taxon>Autobranchia</taxon>
        <taxon>Heteroconchia</taxon>
        <taxon>Euheterodonta</taxon>
        <taxon>Imparidentia</taxon>
        <taxon>Neoheterodontei</taxon>
        <taxon>Myida</taxon>
        <taxon>Dreissenoidea</taxon>
        <taxon>Dreissenidae</taxon>
        <taxon>Dreissena</taxon>
    </lineage>
</organism>
<gene>
    <name evidence="1" type="ORF">DPMN_012456</name>
</gene>
<reference evidence="1" key="2">
    <citation type="submission" date="2020-11" db="EMBL/GenBank/DDBJ databases">
        <authorList>
            <person name="McCartney M.A."/>
            <person name="Auch B."/>
            <person name="Kono T."/>
            <person name="Mallez S."/>
            <person name="Becker A."/>
            <person name="Gohl D.M."/>
            <person name="Silverstein K.A.T."/>
            <person name="Koren S."/>
            <person name="Bechman K.B."/>
            <person name="Herman A."/>
            <person name="Abrahante J.E."/>
            <person name="Garbe J."/>
        </authorList>
    </citation>
    <scope>NUCLEOTIDE SEQUENCE</scope>
    <source>
        <strain evidence="1">Duluth1</strain>
        <tissue evidence="1">Whole animal</tissue>
    </source>
</reference>
<evidence type="ECO:0000313" key="1">
    <source>
        <dbReference type="EMBL" id="KAH3888421.1"/>
    </source>
</evidence>
<proteinExistence type="predicted"/>
<dbReference type="EMBL" id="JAIWYP010000001">
    <property type="protein sequence ID" value="KAH3888421.1"/>
    <property type="molecule type" value="Genomic_DNA"/>
</dbReference>
<dbReference type="Proteomes" id="UP000828390">
    <property type="component" value="Unassembled WGS sequence"/>
</dbReference>
<dbReference type="AlphaFoldDB" id="A0A9D4S1D6"/>
<sequence>MALLVDVQTSWRPQEPERRVGVEWNVAGDAVYYHFHTYSHVTIFHSLPRALTVRRETVTFDGSDV</sequence>
<comment type="caution">
    <text evidence="1">The sequence shown here is derived from an EMBL/GenBank/DDBJ whole genome shotgun (WGS) entry which is preliminary data.</text>
</comment>
<accession>A0A9D4S1D6</accession>
<name>A0A9D4S1D6_DREPO</name>
<reference evidence="1" key="1">
    <citation type="journal article" date="2019" name="bioRxiv">
        <title>The Genome of the Zebra Mussel, Dreissena polymorpha: A Resource for Invasive Species Research.</title>
        <authorList>
            <person name="McCartney M.A."/>
            <person name="Auch B."/>
            <person name="Kono T."/>
            <person name="Mallez S."/>
            <person name="Zhang Y."/>
            <person name="Obille A."/>
            <person name="Becker A."/>
            <person name="Abrahante J.E."/>
            <person name="Garbe J."/>
            <person name="Badalamenti J.P."/>
            <person name="Herman A."/>
            <person name="Mangelson H."/>
            <person name="Liachko I."/>
            <person name="Sullivan S."/>
            <person name="Sone E.D."/>
            <person name="Koren S."/>
            <person name="Silverstein K.A.T."/>
            <person name="Beckman K.B."/>
            <person name="Gohl D.M."/>
        </authorList>
    </citation>
    <scope>NUCLEOTIDE SEQUENCE</scope>
    <source>
        <strain evidence="1">Duluth1</strain>
        <tissue evidence="1">Whole animal</tissue>
    </source>
</reference>
<keyword evidence="2" id="KW-1185">Reference proteome</keyword>